<evidence type="ECO:0000256" key="9">
    <source>
        <dbReference type="ARBA" id="ARBA00022827"/>
    </source>
</evidence>
<evidence type="ECO:0000256" key="6">
    <source>
        <dbReference type="ARBA" id="ARBA00022679"/>
    </source>
</evidence>
<dbReference type="PANTHER" id="PTHR22749:SF6">
    <property type="entry name" value="RIBOFLAVIN KINASE"/>
    <property type="match status" value="1"/>
</dbReference>
<gene>
    <name evidence="13" type="primary">ribC</name>
    <name evidence="13" type="ORF">NCTC7582_04736</name>
</gene>
<dbReference type="PANTHER" id="PTHR22749">
    <property type="entry name" value="RIBOFLAVIN KINASE/FMN ADENYLYLTRANSFERASE"/>
    <property type="match status" value="1"/>
</dbReference>
<dbReference type="InterPro" id="IPR004821">
    <property type="entry name" value="Cyt_trans-like"/>
</dbReference>
<dbReference type="EC" id="2.7.7.2" evidence="3"/>
<evidence type="ECO:0000256" key="7">
    <source>
        <dbReference type="ARBA" id="ARBA00022695"/>
    </source>
</evidence>
<dbReference type="EMBL" id="UAQE01000004">
    <property type="protein sequence ID" value="SPU38768.1"/>
    <property type="molecule type" value="Genomic_DNA"/>
</dbReference>
<dbReference type="AlphaFoldDB" id="A0A2X1A0R9"/>
<accession>A0A2X1A0R9</accession>
<comment type="similarity">
    <text evidence="2">Belongs to the RibF family.</text>
</comment>
<dbReference type="Gene3D" id="3.40.50.620">
    <property type="entry name" value="HUPs"/>
    <property type="match status" value="1"/>
</dbReference>
<keyword evidence="8" id="KW-0547">Nucleotide-binding</keyword>
<dbReference type="UniPathway" id="UPA00277">
    <property type="reaction ID" value="UER00407"/>
</dbReference>
<evidence type="ECO:0000256" key="10">
    <source>
        <dbReference type="ARBA" id="ARBA00022840"/>
    </source>
</evidence>
<keyword evidence="7 13" id="KW-0548">Nucleotidyltransferase</keyword>
<evidence type="ECO:0000256" key="4">
    <source>
        <dbReference type="ARBA" id="ARBA00022630"/>
    </source>
</evidence>
<dbReference type="Proteomes" id="UP000251431">
    <property type="component" value="Unassembled WGS sequence"/>
</dbReference>
<reference evidence="13 14" key="1">
    <citation type="submission" date="2018-06" db="EMBL/GenBank/DDBJ databases">
        <authorList>
            <consortium name="Pathogen Informatics"/>
            <person name="Doyle S."/>
        </authorList>
    </citation>
    <scope>NUCLEOTIDE SEQUENCE [LARGE SCALE GENOMIC DNA]</scope>
    <source>
        <strain evidence="13 14">NCTC7582</strain>
    </source>
</reference>
<keyword evidence="4" id="KW-0285">Flavoprotein</keyword>
<evidence type="ECO:0000259" key="12">
    <source>
        <dbReference type="Pfam" id="PF06574"/>
    </source>
</evidence>
<organism evidence="13 14">
    <name type="scientific">Lysinibacillus capsici</name>
    <dbReference type="NCBI Taxonomy" id="2115968"/>
    <lineage>
        <taxon>Bacteria</taxon>
        <taxon>Bacillati</taxon>
        <taxon>Bacillota</taxon>
        <taxon>Bacilli</taxon>
        <taxon>Bacillales</taxon>
        <taxon>Bacillaceae</taxon>
        <taxon>Lysinibacillus</taxon>
    </lineage>
</organism>
<comment type="pathway">
    <text evidence="1">Cofactor biosynthesis; FAD biosynthesis; FAD from FMN: step 1/1.</text>
</comment>
<dbReference type="GO" id="GO:0008531">
    <property type="term" value="F:riboflavin kinase activity"/>
    <property type="evidence" value="ECO:0007669"/>
    <property type="project" value="TreeGrafter"/>
</dbReference>
<evidence type="ECO:0000256" key="2">
    <source>
        <dbReference type="ARBA" id="ARBA00010214"/>
    </source>
</evidence>
<keyword evidence="6 13" id="KW-0808">Transferase</keyword>
<evidence type="ECO:0000256" key="1">
    <source>
        <dbReference type="ARBA" id="ARBA00004726"/>
    </source>
</evidence>
<dbReference type="GO" id="GO:0003919">
    <property type="term" value="F:FMN adenylyltransferase activity"/>
    <property type="evidence" value="ECO:0007669"/>
    <property type="project" value="UniProtKB-EC"/>
</dbReference>
<dbReference type="CDD" id="cd02064">
    <property type="entry name" value="FAD_synthetase_N"/>
    <property type="match status" value="1"/>
</dbReference>
<dbReference type="InterPro" id="IPR014729">
    <property type="entry name" value="Rossmann-like_a/b/a_fold"/>
</dbReference>
<feature type="domain" description="FAD synthetase" evidence="12">
    <location>
        <begin position="16"/>
        <end position="168"/>
    </location>
</feature>
<keyword evidence="10" id="KW-0067">ATP-binding</keyword>
<keyword evidence="13" id="KW-0418">Kinase</keyword>
<evidence type="ECO:0000313" key="14">
    <source>
        <dbReference type="Proteomes" id="UP000251431"/>
    </source>
</evidence>
<name>A0A2X1A0R9_9BACI</name>
<evidence type="ECO:0000256" key="11">
    <source>
        <dbReference type="ARBA" id="ARBA00049494"/>
    </source>
</evidence>
<dbReference type="FunFam" id="3.40.50.620:FF:000021">
    <property type="entry name" value="Riboflavin biosynthesis protein"/>
    <property type="match status" value="1"/>
</dbReference>
<dbReference type="NCBIfam" id="TIGR00125">
    <property type="entry name" value="cyt_tran_rel"/>
    <property type="match status" value="1"/>
</dbReference>
<comment type="catalytic activity">
    <reaction evidence="11">
        <text>FMN + ATP + H(+) = FAD + diphosphate</text>
        <dbReference type="Rhea" id="RHEA:17237"/>
        <dbReference type="ChEBI" id="CHEBI:15378"/>
        <dbReference type="ChEBI" id="CHEBI:30616"/>
        <dbReference type="ChEBI" id="CHEBI:33019"/>
        <dbReference type="ChEBI" id="CHEBI:57692"/>
        <dbReference type="ChEBI" id="CHEBI:58210"/>
        <dbReference type="EC" id="2.7.7.2"/>
    </reaction>
</comment>
<keyword evidence="9" id="KW-0274">FAD</keyword>
<proteinExistence type="inferred from homology"/>
<dbReference type="Pfam" id="PF06574">
    <property type="entry name" value="FAD_syn"/>
    <property type="match status" value="1"/>
</dbReference>
<dbReference type="GO" id="GO:0009398">
    <property type="term" value="P:FMN biosynthetic process"/>
    <property type="evidence" value="ECO:0007669"/>
    <property type="project" value="TreeGrafter"/>
</dbReference>
<dbReference type="InterPro" id="IPR023468">
    <property type="entry name" value="Riboflavin_kinase"/>
</dbReference>
<sequence length="288" mass="33484">MEIIHLTHPMKEHFDIQEPHVMALGFFDGVHIGHQFLLQQAKKIAHKNNCKLSVMTFDPHPSEIIKGETDRKYLTPLSSKLEEMSQIGVDKVFVMKFTSLFASLPASEFINQYIIKLHATHIVVGFDFNFGYKAQGNVNYLRKASRYNPFKVTVISKRVTNDNKISSTFIRELISEGDVHLVPYYLGKHYEVKGFINYPKDLYRQPRLNSMAFQIQGKYVLPNQGLYKVEITDGCKTIQGFLNHNSSHEIRFELLSNKLERLKEVHQKEITVKFFNRVAYMDTIPIWN</sequence>
<dbReference type="InterPro" id="IPR015864">
    <property type="entry name" value="FAD_synthase"/>
</dbReference>
<evidence type="ECO:0000256" key="3">
    <source>
        <dbReference type="ARBA" id="ARBA00012393"/>
    </source>
</evidence>
<keyword evidence="5" id="KW-0288">FMN</keyword>
<dbReference type="GO" id="GO:0005524">
    <property type="term" value="F:ATP binding"/>
    <property type="evidence" value="ECO:0007669"/>
    <property type="project" value="UniProtKB-KW"/>
</dbReference>
<protein>
    <recommendedName>
        <fullName evidence="3">FAD synthase</fullName>
        <ecNumber evidence="3">2.7.7.2</ecNumber>
    </recommendedName>
</protein>
<evidence type="ECO:0000256" key="5">
    <source>
        <dbReference type="ARBA" id="ARBA00022643"/>
    </source>
</evidence>
<evidence type="ECO:0000256" key="8">
    <source>
        <dbReference type="ARBA" id="ARBA00022741"/>
    </source>
</evidence>
<evidence type="ECO:0000313" key="13">
    <source>
        <dbReference type="EMBL" id="SPU38768.1"/>
    </source>
</evidence>
<dbReference type="SUPFAM" id="SSF52374">
    <property type="entry name" value="Nucleotidylyl transferase"/>
    <property type="match status" value="1"/>
</dbReference>
<dbReference type="GO" id="GO:0009231">
    <property type="term" value="P:riboflavin biosynthetic process"/>
    <property type="evidence" value="ECO:0007669"/>
    <property type="project" value="InterPro"/>
</dbReference>
<dbReference type="GO" id="GO:0006747">
    <property type="term" value="P:FAD biosynthetic process"/>
    <property type="evidence" value="ECO:0007669"/>
    <property type="project" value="UniProtKB-UniPathway"/>
</dbReference>
<dbReference type="RefSeq" id="WP_112118582.1">
    <property type="nucleotide sequence ID" value="NZ_UAQE01000004.1"/>
</dbReference>